<dbReference type="OrthoDB" id="9777219at2"/>
<evidence type="ECO:0000313" key="5">
    <source>
        <dbReference type="Proteomes" id="UP000297739"/>
    </source>
</evidence>
<accession>A0A4Z0PMG7</accession>
<keyword evidence="5" id="KW-1185">Reference proteome</keyword>
<dbReference type="RefSeq" id="WP_135498153.1">
    <property type="nucleotide sequence ID" value="NZ_SRLD01000023.1"/>
</dbReference>
<reference evidence="4 5" key="1">
    <citation type="submission" date="2019-04" db="EMBL/GenBank/DDBJ databases">
        <authorList>
            <person name="Feng G."/>
            <person name="Zhang J."/>
            <person name="Zhu H."/>
        </authorList>
    </citation>
    <scope>NUCLEOTIDE SEQUENCE [LARGE SCALE GENOMIC DNA]</scope>
    <source>
        <strain evidence="4 5">JCM 17223</strain>
    </source>
</reference>
<sequence>MPEQPATTPQTRKSRDLIHFLVVIGGLLLLNFLGQQFFFRLDLTQEKRYTMSGATKQLLENLPQPVTVTVYLDGDFPPGFRRLQQAVRETLNEMQVYGGSNLHYVFVDPSAAGTEKARNEYYAALLKKGLRPTNLGANENGKRVEKIIFPWATVAGGGKEQQVLLLRGNQAAPSDVRLNQSIEGLEYEVASAIRKLNPGQRQRIGVLEGHGELSNAEAGDIIGSLQQFYDVFRVDLSKTRPQDLRTLSAIIVAKPSTAYSEAEKFRLDQFITHGGHALFFVDAMRVNLDSANRGGMLSFPLQLNLDDLLFKYGARINPDLLLDLNSGVIPLVTGTEGNKPKVEAMPWQFYPLINNFSKHPITRNLDAVYTKFVSTIDTVKAAGIRKTPLLFTSRYTRVLPAPVPVNFNDARLEPNQKLYQERFKPVGYLLEGQFASLYANRAEPGTSNFQPAVSPGSKPAKVLVLSDGDFVRSELDPKTGNPYRLGFDRLANTEFANRELVLNAVDYMLDESGLISVRGKQITLRPLDKLKVIEQKSRWQLLNLVAPLVLLGVFGAVRTWRRKQRYARF</sequence>
<dbReference type="Pfam" id="PF09822">
    <property type="entry name" value="ABC_transp_aux"/>
    <property type="match status" value="1"/>
</dbReference>
<keyword evidence="1" id="KW-0812">Transmembrane</keyword>
<evidence type="ECO:0000313" key="4">
    <source>
        <dbReference type="EMBL" id="TGE15425.1"/>
    </source>
</evidence>
<dbReference type="InterPro" id="IPR055396">
    <property type="entry name" value="DUF7088"/>
</dbReference>
<gene>
    <name evidence="4" type="primary">gldG</name>
    <name evidence="4" type="ORF">E5J99_12540</name>
</gene>
<keyword evidence="1" id="KW-1133">Transmembrane helix</keyword>
<dbReference type="Pfam" id="PF23357">
    <property type="entry name" value="DUF7088"/>
    <property type="match status" value="1"/>
</dbReference>
<organism evidence="4 5">
    <name type="scientific">Hymenobacter elongatus</name>
    <dbReference type="NCBI Taxonomy" id="877208"/>
    <lineage>
        <taxon>Bacteria</taxon>
        <taxon>Pseudomonadati</taxon>
        <taxon>Bacteroidota</taxon>
        <taxon>Cytophagia</taxon>
        <taxon>Cytophagales</taxon>
        <taxon>Hymenobacteraceae</taxon>
        <taxon>Hymenobacter</taxon>
    </lineage>
</organism>
<protein>
    <submittedName>
        <fullName evidence="4">Gliding motility-associated ABC transporter substrate-binding protein GldG</fullName>
    </submittedName>
</protein>
<name>A0A4Z0PMG7_9BACT</name>
<feature type="domain" description="ABC-type uncharacterised transport system" evidence="2">
    <location>
        <begin position="201"/>
        <end position="504"/>
    </location>
</feature>
<evidence type="ECO:0000259" key="3">
    <source>
        <dbReference type="Pfam" id="PF23357"/>
    </source>
</evidence>
<proteinExistence type="predicted"/>
<dbReference type="NCBIfam" id="TIGR03521">
    <property type="entry name" value="GldG"/>
    <property type="match status" value="1"/>
</dbReference>
<dbReference type="AlphaFoldDB" id="A0A4Z0PMG7"/>
<evidence type="ECO:0000259" key="2">
    <source>
        <dbReference type="Pfam" id="PF09822"/>
    </source>
</evidence>
<feature type="transmembrane region" description="Helical" evidence="1">
    <location>
        <begin position="539"/>
        <end position="560"/>
    </location>
</feature>
<feature type="domain" description="DUF7088" evidence="3">
    <location>
        <begin position="45"/>
        <end position="154"/>
    </location>
</feature>
<evidence type="ECO:0000256" key="1">
    <source>
        <dbReference type="SAM" id="Phobius"/>
    </source>
</evidence>
<dbReference type="Proteomes" id="UP000297739">
    <property type="component" value="Unassembled WGS sequence"/>
</dbReference>
<dbReference type="EMBL" id="SRLD01000023">
    <property type="protein sequence ID" value="TGE15425.1"/>
    <property type="molecule type" value="Genomic_DNA"/>
</dbReference>
<comment type="caution">
    <text evidence="4">The sequence shown here is derived from an EMBL/GenBank/DDBJ whole genome shotgun (WGS) entry which is preliminary data.</text>
</comment>
<keyword evidence="1" id="KW-0472">Membrane</keyword>
<feature type="transmembrane region" description="Helical" evidence="1">
    <location>
        <begin position="20"/>
        <end position="39"/>
    </location>
</feature>
<dbReference type="InterPro" id="IPR019863">
    <property type="entry name" value="Motility-assoc_ABC-rel_GldG"/>
</dbReference>
<dbReference type="InterPro" id="IPR019196">
    <property type="entry name" value="ABC_transp_unknown"/>
</dbReference>